<dbReference type="Gene3D" id="3.90.550.10">
    <property type="entry name" value="Spore Coat Polysaccharide Biosynthesis Protein SpsA, Chain A"/>
    <property type="match status" value="1"/>
</dbReference>
<feature type="binding site" evidence="8">
    <location>
        <begin position="43"/>
        <end position="45"/>
    </location>
    <ligand>
        <name>GTP</name>
        <dbReference type="ChEBI" id="CHEBI:37565"/>
    </ligand>
</feature>
<dbReference type="EMBL" id="CP000724">
    <property type="protein sequence ID" value="ABR47206.1"/>
    <property type="molecule type" value="Genomic_DNA"/>
</dbReference>
<comment type="domain">
    <text evidence="8">The N-terminal domain determines nucleotide recognition and specific binding, while the C-terminal domain determines the specific binding to the target protein.</text>
</comment>
<dbReference type="RefSeq" id="WP_012062248.1">
    <property type="nucleotide sequence ID" value="NC_009633.1"/>
</dbReference>
<dbReference type="PANTHER" id="PTHR19136">
    <property type="entry name" value="MOLYBDENUM COFACTOR GUANYLYLTRANSFERASE"/>
    <property type="match status" value="1"/>
</dbReference>
<dbReference type="CDD" id="cd02503">
    <property type="entry name" value="MobA"/>
    <property type="match status" value="1"/>
</dbReference>
<comment type="function">
    <text evidence="8">Transfers a GMP moiety from GTP to Mo-molybdopterin (Mo-MPT) cofactor (Moco or molybdenum cofactor) to form Mo-molybdopterin guanine dinucleotide (Mo-MGD) cofactor.</text>
</comment>
<dbReference type="KEGG" id="amt:Amet_0989"/>
<comment type="catalytic activity">
    <reaction evidence="8">
        <text>Mo-molybdopterin + GTP + H(+) = Mo-molybdopterin guanine dinucleotide + diphosphate</text>
        <dbReference type="Rhea" id="RHEA:34243"/>
        <dbReference type="ChEBI" id="CHEBI:15378"/>
        <dbReference type="ChEBI" id="CHEBI:33019"/>
        <dbReference type="ChEBI" id="CHEBI:37565"/>
        <dbReference type="ChEBI" id="CHEBI:71302"/>
        <dbReference type="ChEBI" id="CHEBI:71310"/>
        <dbReference type="EC" id="2.7.7.77"/>
    </reaction>
</comment>
<dbReference type="STRING" id="293826.Amet_0989"/>
<keyword evidence="3 8" id="KW-0479">Metal-binding</keyword>
<keyword evidence="5 8" id="KW-0460">Magnesium</keyword>
<evidence type="ECO:0000256" key="7">
    <source>
        <dbReference type="ARBA" id="ARBA00023150"/>
    </source>
</evidence>
<dbReference type="GO" id="GO:0005525">
    <property type="term" value="F:GTP binding"/>
    <property type="evidence" value="ECO:0007669"/>
    <property type="project" value="UniProtKB-UniRule"/>
</dbReference>
<dbReference type="GO" id="GO:0006777">
    <property type="term" value="P:Mo-molybdopterin cofactor biosynthetic process"/>
    <property type="evidence" value="ECO:0007669"/>
    <property type="project" value="UniProtKB-KW"/>
</dbReference>
<evidence type="ECO:0000313" key="11">
    <source>
        <dbReference type="Proteomes" id="UP000001572"/>
    </source>
</evidence>
<evidence type="ECO:0000256" key="5">
    <source>
        <dbReference type="ARBA" id="ARBA00022842"/>
    </source>
</evidence>
<evidence type="ECO:0000256" key="6">
    <source>
        <dbReference type="ARBA" id="ARBA00023134"/>
    </source>
</evidence>
<dbReference type="GO" id="GO:0005737">
    <property type="term" value="C:cytoplasm"/>
    <property type="evidence" value="ECO:0007669"/>
    <property type="project" value="UniProtKB-SubCell"/>
</dbReference>
<dbReference type="SUPFAM" id="SSF53448">
    <property type="entry name" value="Nucleotide-diphospho-sugar transferases"/>
    <property type="match status" value="1"/>
</dbReference>
<comment type="cofactor">
    <cofactor evidence="8">
        <name>Mg(2+)</name>
        <dbReference type="ChEBI" id="CHEBI:18420"/>
    </cofactor>
</comment>
<comment type="subcellular location">
    <subcellularLocation>
        <location evidence="8">Cytoplasm</location>
    </subcellularLocation>
</comment>
<evidence type="ECO:0000256" key="3">
    <source>
        <dbReference type="ARBA" id="ARBA00022723"/>
    </source>
</evidence>
<dbReference type="HOGENOM" id="CLU_055597_2_1_9"/>
<evidence type="ECO:0000313" key="10">
    <source>
        <dbReference type="EMBL" id="ABR47206.1"/>
    </source>
</evidence>
<accession>A6TLY8</accession>
<evidence type="ECO:0000256" key="1">
    <source>
        <dbReference type="ARBA" id="ARBA00022490"/>
    </source>
</evidence>
<feature type="domain" description="MobA-like NTP transferase" evidence="9">
    <location>
        <begin position="40"/>
        <end position="190"/>
    </location>
</feature>
<comment type="caution">
    <text evidence="8">Lacks conserved residue(s) required for the propagation of feature annotation.</text>
</comment>
<reference evidence="11" key="1">
    <citation type="journal article" date="2016" name="Genome Announc.">
        <title>Complete genome sequence of Alkaliphilus metalliredigens strain QYMF, an alkaliphilic and metal-reducing bacterium isolated from borax-contaminated leachate ponds.</title>
        <authorList>
            <person name="Hwang C."/>
            <person name="Copeland A."/>
            <person name="Lucas S."/>
            <person name="Lapidus A."/>
            <person name="Barry K."/>
            <person name="Detter J.C."/>
            <person name="Glavina Del Rio T."/>
            <person name="Hammon N."/>
            <person name="Israni S."/>
            <person name="Dalin E."/>
            <person name="Tice H."/>
            <person name="Pitluck S."/>
            <person name="Chertkov O."/>
            <person name="Brettin T."/>
            <person name="Bruce D."/>
            <person name="Han C."/>
            <person name="Schmutz J."/>
            <person name="Larimer F."/>
            <person name="Land M.L."/>
            <person name="Hauser L."/>
            <person name="Kyrpides N."/>
            <person name="Mikhailova N."/>
            <person name="Ye Q."/>
            <person name="Zhou J."/>
            <person name="Richardson P."/>
            <person name="Fields M.W."/>
        </authorList>
    </citation>
    <scope>NUCLEOTIDE SEQUENCE [LARGE SCALE GENOMIC DNA]</scope>
    <source>
        <strain evidence="11">QYMF</strain>
    </source>
</reference>
<evidence type="ECO:0000259" key="9">
    <source>
        <dbReference type="Pfam" id="PF12804"/>
    </source>
</evidence>
<dbReference type="Pfam" id="PF12804">
    <property type="entry name" value="NTP_transf_3"/>
    <property type="match status" value="1"/>
</dbReference>
<dbReference type="InterPro" id="IPR013482">
    <property type="entry name" value="Molybde_CF_guanTrfase"/>
</dbReference>
<dbReference type="InterPro" id="IPR025877">
    <property type="entry name" value="MobA-like_NTP_Trfase"/>
</dbReference>
<keyword evidence="7 8" id="KW-0501">Molybdenum cofactor biosynthesis</keyword>
<feature type="binding site" evidence="8">
    <location>
        <position position="132"/>
    </location>
    <ligand>
        <name>GTP</name>
        <dbReference type="ChEBI" id="CHEBI:37565"/>
    </ligand>
</feature>
<feature type="binding site" evidence="8">
    <location>
        <position position="101"/>
    </location>
    <ligand>
        <name>GTP</name>
        <dbReference type="ChEBI" id="CHEBI:37565"/>
    </ligand>
</feature>
<feature type="binding site" evidence="8">
    <location>
        <position position="55"/>
    </location>
    <ligand>
        <name>GTP</name>
        <dbReference type="ChEBI" id="CHEBI:37565"/>
    </ligand>
</feature>
<keyword evidence="11" id="KW-1185">Reference proteome</keyword>
<evidence type="ECO:0000256" key="2">
    <source>
        <dbReference type="ARBA" id="ARBA00022679"/>
    </source>
</evidence>
<dbReference type="HAMAP" id="MF_00316">
    <property type="entry name" value="MobA"/>
    <property type="match status" value="1"/>
</dbReference>
<dbReference type="AlphaFoldDB" id="A6TLY8"/>
<proteinExistence type="inferred from homology"/>
<keyword evidence="4 8" id="KW-0547">Nucleotide-binding</keyword>
<dbReference type="Proteomes" id="UP000001572">
    <property type="component" value="Chromosome"/>
</dbReference>
<keyword evidence="6 8" id="KW-0342">GTP-binding</keyword>
<keyword evidence="1 8" id="KW-0963">Cytoplasm</keyword>
<dbReference type="PANTHER" id="PTHR19136:SF81">
    <property type="entry name" value="MOLYBDENUM COFACTOR GUANYLYLTRANSFERASE"/>
    <property type="match status" value="1"/>
</dbReference>
<protein>
    <recommendedName>
        <fullName evidence="8">Probable molybdenum cofactor guanylyltransferase</fullName>
        <shortName evidence="8">MoCo guanylyltransferase</shortName>
        <ecNumber evidence="8">2.7.7.77</ecNumber>
    </recommendedName>
    <alternativeName>
        <fullName evidence="8">GTP:molybdopterin guanylyltransferase</fullName>
    </alternativeName>
    <alternativeName>
        <fullName evidence="8">Mo-MPT guanylyltransferase</fullName>
    </alternativeName>
    <alternativeName>
        <fullName evidence="8">Molybdopterin guanylyltransferase</fullName>
    </alternativeName>
    <alternativeName>
        <fullName evidence="8">Molybdopterin-guanine dinucleotide synthase</fullName>
        <shortName evidence="8">MGD synthase</shortName>
    </alternativeName>
</protein>
<sequence length="238" mass="27522">MSNNIIFDKVLLKKQNHLIPNNKSLVGMDDEYMMRKDISAVVLAGGNSKRMGQNKALLKLGERTMIEVIVENLKPLFSEIIVVTNNSEQYPMLKGVRFAPDRIQMVEKNSLIGLYTGLWEAKNDCIFVVACDMPLLNTALMQYMIENLEGEDILIPYLEGHYQPLHAIYGKKCLEPMEMLLEKGDYKILNFFEKVVVKHIDEAHVKRFDPYLQSFLNVNNHKEYQDLKERCFDEKSEG</sequence>
<dbReference type="GO" id="GO:0061603">
    <property type="term" value="F:molybdenum cofactor guanylyltransferase activity"/>
    <property type="evidence" value="ECO:0007669"/>
    <property type="project" value="UniProtKB-EC"/>
</dbReference>
<dbReference type="eggNOG" id="COG0746">
    <property type="taxonomic scope" value="Bacteria"/>
</dbReference>
<gene>
    <name evidence="8" type="primary">mobA</name>
    <name evidence="10" type="ordered locus">Amet_0989</name>
</gene>
<comment type="similarity">
    <text evidence="8">Belongs to the MobA family.</text>
</comment>
<evidence type="ECO:0000256" key="8">
    <source>
        <dbReference type="HAMAP-Rule" id="MF_00316"/>
    </source>
</evidence>
<name>A6TLY8_ALKMQ</name>
<feature type="binding site" evidence="8">
    <location>
        <position position="132"/>
    </location>
    <ligand>
        <name>Mg(2+)</name>
        <dbReference type="ChEBI" id="CHEBI:18420"/>
    </ligand>
</feature>
<keyword evidence="2 8" id="KW-0808">Transferase</keyword>
<organism evidence="10 11">
    <name type="scientific">Alkaliphilus metalliredigens (strain QYMF)</name>
    <dbReference type="NCBI Taxonomy" id="293826"/>
    <lineage>
        <taxon>Bacteria</taxon>
        <taxon>Bacillati</taxon>
        <taxon>Bacillota</taxon>
        <taxon>Clostridia</taxon>
        <taxon>Peptostreptococcales</taxon>
        <taxon>Natronincolaceae</taxon>
        <taxon>Alkaliphilus</taxon>
    </lineage>
</organism>
<dbReference type="GO" id="GO:0046872">
    <property type="term" value="F:metal ion binding"/>
    <property type="evidence" value="ECO:0007669"/>
    <property type="project" value="UniProtKB-KW"/>
</dbReference>
<evidence type="ECO:0000256" key="4">
    <source>
        <dbReference type="ARBA" id="ARBA00022741"/>
    </source>
</evidence>
<dbReference type="EC" id="2.7.7.77" evidence="8"/>
<dbReference type="InterPro" id="IPR029044">
    <property type="entry name" value="Nucleotide-diphossugar_trans"/>
</dbReference>